<evidence type="ECO:0008006" key="5">
    <source>
        <dbReference type="Google" id="ProtNLM"/>
    </source>
</evidence>
<evidence type="ECO:0000259" key="1">
    <source>
        <dbReference type="Pfam" id="PF14111"/>
    </source>
</evidence>
<reference evidence="3 4" key="1">
    <citation type="journal article" date="2019" name="Genome Biol. Evol.">
        <title>Insights into the evolution of the New World diploid cottons (Gossypium, subgenus Houzingenia) based on genome sequencing.</title>
        <authorList>
            <person name="Grover C.E."/>
            <person name="Arick M.A. 2nd"/>
            <person name="Thrash A."/>
            <person name="Conover J.L."/>
            <person name="Sanders W.S."/>
            <person name="Peterson D.G."/>
            <person name="Frelichowski J.E."/>
            <person name="Scheffler J.A."/>
            <person name="Scheffler B.E."/>
            <person name="Wendel J.F."/>
        </authorList>
    </citation>
    <scope>NUCLEOTIDE SEQUENCE [LARGE SCALE GENOMIC DNA]</scope>
    <source>
        <strain evidence="3">57</strain>
        <tissue evidence="3">Leaf</tissue>
    </source>
</reference>
<name>A0A7J8TPQ1_9ROSI</name>
<dbReference type="PANTHER" id="PTHR31286:SF153">
    <property type="entry name" value="DUF4283 DOMAIN PROTEIN"/>
    <property type="match status" value="1"/>
</dbReference>
<dbReference type="PANTHER" id="PTHR31286">
    <property type="entry name" value="GLYCINE-RICH CELL WALL STRUCTURAL PROTEIN 1.8-LIKE"/>
    <property type="match status" value="1"/>
</dbReference>
<evidence type="ECO:0000313" key="3">
    <source>
        <dbReference type="EMBL" id="MBA0640216.1"/>
    </source>
</evidence>
<evidence type="ECO:0000313" key="4">
    <source>
        <dbReference type="Proteomes" id="UP000593573"/>
    </source>
</evidence>
<dbReference type="Pfam" id="PF14111">
    <property type="entry name" value="DUF4283"/>
    <property type="match status" value="1"/>
</dbReference>
<protein>
    <recommendedName>
        <fullName evidence="5">DUF4283 domain-containing protein</fullName>
    </recommendedName>
</protein>
<proteinExistence type="predicted"/>
<dbReference type="Proteomes" id="UP000593573">
    <property type="component" value="Unassembled WGS sequence"/>
</dbReference>
<accession>A0A7J8TPQ1</accession>
<organism evidence="3 4">
    <name type="scientific">Gossypium klotzschianum</name>
    <dbReference type="NCBI Taxonomy" id="34286"/>
    <lineage>
        <taxon>Eukaryota</taxon>
        <taxon>Viridiplantae</taxon>
        <taxon>Streptophyta</taxon>
        <taxon>Embryophyta</taxon>
        <taxon>Tracheophyta</taxon>
        <taxon>Spermatophyta</taxon>
        <taxon>Magnoliopsida</taxon>
        <taxon>eudicotyledons</taxon>
        <taxon>Gunneridae</taxon>
        <taxon>Pentapetalae</taxon>
        <taxon>rosids</taxon>
        <taxon>malvids</taxon>
        <taxon>Malvales</taxon>
        <taxon>Malvaceae</taxon>
        <taxon>Malvoideae</taxon>
        <taxon>Gossypium</taxon>
    </lineage>
</organism>
<gene>
    <name evidence="3" type="ORF">Goklo_023176</name>
</gene>
<feature type="domain" description="Zinc knuckle CX2CX4HX4C" evidence="2">
    <location>
        <begin position="170"/>
        <end position="214"/>
    </location>
</feature>
<dbReference type="InterPro" id="IPR025558">
    <property type="entry name" value="DUF4283"/>
</dbReference>
<feature type="domain" description="DUF4283" evidence="1">
    <location>
        <begin position="26"/>
        <end position="107"/>
    </location>
</feature>
<comment type="caution">
    <text evidence="3">The sequence shown here is derived from an EMBL/GenBank/DDBJ whole genome shotgun (WGS) entry which is preliminary data.</text>
</comment>
<sequence length="299" mass="34525">MEDEMGNLNLADKEEEAFQEEVTEVKEDFRFCLVGSCLTDSVVHFSSLRNTMADLWHPIGGITITDLGEKCYLFKFFYGIELKRVLKGMSWFFNNHLLMMHKLQTREDSLTVPLNHVEFWVQIHDLPQGLMSKTMAPRFGSFLGDFLVYDTRVPTLGMKWYMRLKVYINVRLPLKWKKNVMLGDRMFYAKFQYEKLNLFCFVCGNLGHGESFYPMRERVDLSHIIFGWDIMLKSLTRRGPMGVSQWLRESDGTRSQSSTNGGMLLRIHDISTKGLGPSGIEPSVARLMEIGSDDENTAI</sequence>
<dbReference type="Pfam" id="PF14392">
    <property type="entry name" value="zf-CCHC_4"/>
    <property type="match status" value="1"/>
</dbReference>
<dbReference type="InterPro" id="IPR040256">
    <property type="entry name" value="At4g02000-like"/>
</dbReference>
<keyword evidence="4" id="KW-1185">Reference proteome</keyword>
<dbReference type="InterPro" id="IPR025836">
    <property type="entry name" value="Zn_knuckle_CX2CX4HX4C"/>
</dbReference>
<dbReference type="EMBL" id="JABFAB010000001">
    <property type="protein sequence ID" value="MBA0640216.1"/>
    <property type="molecule type" value="Genomic_DNA"/>
</dbReference>
<dbReference type="OrthoDB" id="1729074at2759"/>
<dbReference type="AlphaFoldDB" id="A0A7J8TPQ1"/>
<evidence type="ECO:0000259" key="2">
    <source>
        <dbReference type="Pfam" id="PF14392"/>
    </source>
</evidence>